<dbReference type="GO" id="GO:0015031">
    <property type="term" value="P:protein transport"/>
    <property type="evidence" value="ECO:0007669"/>
    <property type="project" value="InterPro"/>
</dbReference>
<comment type="caution">
    <text evidence="5">The sequence shown here is derived from an EMBL/GenBank/DDBJ whole genome shotgun (WGS) entry which is preliminary data.</text>
</comment>
<dbReference type="AlphaFoldDB" id="A0A0K9NTU0"/>
<accession>A0A0K9NTU0</accession>
<dbReference type="GO" id="GO:0009507">
    <property type="term" value="C:chloroplast"/>
    <property type="evidence" value="ECO:0007669"/>
    <property type="project" value="UniProtKB-SubCell"/>
</dbReference>
<comment type="subcellular location">
    <subcellularLocation>
        <location evidence="1">Plastid</location>
        <location evidence="1">Chloroplast</location>
    </subcellularLocation>
</comment>
<dbReference type="OMA" id="SRTPMWF"/>
<keyword evidence="3" id="KW-0934">Plastid</keyword>
<sequence length="523" mass="58731">MESSSSSGDNTKQLDFPQIPQSTFRFLQSVHTVTNQFFHSATATLFSHCRTVTSSSTTSSSAHHDPFSTWIRRTRLYPSFSMSSTLGDVSESITEDNLKDPQLQSGSNGPIMLGHVYAMVDEHGVGLAIDPQIESAIGLPMWIKKLFSKNKKTNPVCKFFMDVGDAVAYANKCNIAMGHVGTATLDSAYACTKEDPHLYKFVPNAKQVSEANKILRENQCKRGITKIDGVPVFSAQNLCIAVAIDDGIKWYTPYFFEKKLLDDILETSVDQHFHSMIQNRCHKRRQDVFDDSSGSDSFDNNIESLFEPREVQEVIDEMGHPSIPLSVITKVAEIELLDVVDKVLLGNKWLRKTLGIQPKFPYLVDSFEARSAASILKAKTNHSIDSDGMLKENEYAQNIKKHHDHHNGPNFPFGKWFSNSWSKEPYEKKGPNIPIDSTRSSVMNNECASKFSSNAFLPVITLICIINSLSSKKSKLGMKKRMVKLSRELEESNEKEVIINQERDPLFVANVGDYSTITRRKLP</sequence>
<evidence type="ECO:0000256" key="4">
    <source>
        <dbReference type="SAM" id="Coils"/>
    </source>
</evidence>
<dbReference type="PANTHER" id="PTHR35138:SF1">
    <property type="entry name" value="MYB-LIKE DOMAIN-CONTAINING PROTEIN"/>
    <property type="match status" value="1"/>
</dbReference>
<feature type="coiled-coil region" evidence="4">
    <location>
        <begin position="475"/>
        <end position="502"/>
    </location>
</feature>
<dbReference type="PANTHER" id="PTHR35138">
    <property type="entry name" value="OS01G0225300 PROTEIN"/>
    <property type="match status" value="1"/>
</dbReference>
<reference evidence="6" key="1">
    <citation type="journal article" date="2016" name="Nature">
        <title>The genome of the seagrass Zostera marina reveals angiosperm adaptation to the sea.</title>
        <authorList>
            <person name="Olsen J.L."/>
            <person name="Rouze P."/>
            <person name="Verhelst B."/>
            <person name="Lin Y.-C."/>
            <person name="Bayer T."/>
            <person name="Collen J."/>
            <person name="Dattolo E."/>
            <person name="De Paoli E."/>
            <person name="Dittami S."/>
            <person name="Maumus F."/>
            <person name="Michel G."/>
            <person name="Kersting A."/>
            <person name="Lauritano C."/>
            <person name="Lohaus R."/>
            <person name="Toepel M."/>
            <person name="Tonon T."/>
            <person name="Vanneste K."/>
            <person name="Amirebrahimi M."/>
            <person name="Brakel J."/>
            <person name="Bostroem C."/>
            <person name="Chovatia M."/>
            <person name="Grimwood J."/>
            <person name="Jenkins J.W."/>
            <person name="Jueterbock A."/>
            <person name="Mraz A."/>
            <person name="Stam W.T."/>
            <person name="Tice H."/>
            <person name="Bornberg-Bauer E."/>
            <person name="Green P.J."/>
            <person name="Pearson G.A."/>
            <person name="Procaccini G."/>
            <person name="Duarte C.M."/>
            <person name="Schmutz J."/>
            <person name="Reusch T.B.H."/>
            <person name="Van de Peer Y."/>
        </authorList>
    </citation>
    <scope>NUCLEOTIDE SEQUENCE [LARGE SCALE GENOMIC DNA]</scope>
    <source>
        <strain evidence="6">cv. Finnish</strain>
    </source>
</reference>
<dbReference type="STRING" id="29655.A0A0K9NTU0"/>
<dbReference type="Pfam" id="PF04278">
    <property type="entry name" value="Tic22"/>
    <property type="match status" value="1"/>
</dbReference>
<dbReference type="InterPro" id="IPR007378">
    <property type="entry name" value="Tic22-like"/>
</dbReference>
<dbReference type="OrthoDB" id="1926316at2759"/>
<evidence type="ECO:0000313" key="5">
    <source>
        <dbReference type="EMBL" id="KMZ60179.1"/>
    </source>
</evidence>
<proteinExistence type="predicted"/>
<keyword evidence="6" id="KW-1185">Reference proteome</keyword>
<gene>
    <name evidence="5" type="ORF">ZOSMA_5G00410</name>
</gene>
<name>A0A0K9NTU0_ZOSMR</name>
<dbReference type="EMBL" id="LFYR01001623">
    <property type="protein sequence ID" value="KMZ60179.1"/>
    <property type="molecule type" value="Genomic_DNA"/>
</dbReference>
<evidence type="ECO:0000256" key="3">
    <source>
        <dbReference type="ARBA" id="ARBA00022640"/>
    </source>
</evidence>
<keyword evidence="4" id="KW-0175">Coiled coil</keyword>
<dbReference type="Proteomes" id="UP000036987">
    <property type="component" value="Unassembled WGS sequence"/>
</dbReference>
<keyword evidence="2" id="KW-0150">Chloroplast</keyword>
<evidence type="ECO:0000313" key="6">
    <source>
        <dbReference type="Proteomes" id="UP000036987"/>
    </source>
</evidence>
<organism evidence="5 6">
    <name type="scientific">Zostera marina</name>
    <name type="common">Eelgrass</name>
    <dbReference type="NCBI Taxonomy" id="29655"/>
    <lineage>
        <taxon>Eukaryota</taxon>
        <taxon>Viridiplantae</taxon>
        <taxon>Streptophyta</taxon>
        <taxon>Embryophyta</taxon>
        <taxon>Tracheophyta</taxon>
        <taxon>Spermatophyta</taxon>
        <taxon>Magnoliopsida</taxon>
        <taxon>Liliopsida</taxon>
        <taxon>Zosteraceae</taxon>
        <taxon>Zostera</taxon>
    </lineage>
</organism>
<protein>
    <submittedName>
        <fullName evidence="5">Uncharacterized protein</fullName>
    </submittedName>
</protein>
<evidence type="ECO:0000256" key="1">
    <source>
        <dbReference type="ARBA" id="ARBA00004229"/>
    </source>
</evidence>
<evidence type="ECO:0000256" key="2">
    <source>
        <dbReference type="ARBA" id="ARBA00022528"/>
    </source>
</evidence>